<dbReference type="Proteomes" id="UP000471152">
    <property type="component" value="Unassembled WGS sequence"/>
</dbReference>
<proteinExistence type="predicted"/>
<comment type="caution">
    <text evidence="8">The sequence shown here is derived from an EMBL/GenBank/DDBJ whole genome shotgun (WGS) entry which is preliminary data.</text>
</comment>
<reference evidence="8 10" key="2">
    <citation type="submission" date="2020-02" db="EMBL/GenBank/DDBJ databases">
        <title>The WGS of Modestobacter muralis DSM 100205.</title>
        <authorList>
            <person name="Jiang Z."/>
        </authorList>
    </citation>
    <scope>NUCLEOTIDE SEQUENCE [LARGE SCALE GENOMIC DNA]</scope>
    <source>
        <strain evidence="8 10">DSM 100205</strain>
    </source>
</reference>
<feature type="transmembrane region" description="Helical" evidence="5">
    <location>
        <begin position="58"/>
        <end position="78"/>
    </location>
</feature>
<feature type="transmembrane region" description="Helical" evidence="5">
    <location>
        <begin position="281"/>
        <end position="304"/>
    </location>
</feature>
<dbReference type="EMBL" id="JAAGWB010000017">
    <property type="protein sequence ID" value="NEN50979.1"/>
    <property type="molecule type" value="Genomic_DNA"/>
</dbReference>
<feature type="domain" description="Major facilitator superfamily (MFS) profile" evidence="6">
    <location>
        <begin position="24"/>
        <end position="469"/>
    </location>
</feature>
<feature type="transmembrane region" description="Helical" evidence="5">
    <location>
        <begin position="23"/>
        <end position="46"/>
    </location>
</feature>
<accession>A0A6P0H6Z0</accession>
<dbReference type="Proteomes" id="UP000468828">
    <property type="component" value="Unassembled WGS sequence"/>
</dbReference>
<dbReference type="RefSeq" id="WP_163610672.1">
    <property type="nucleotide sequence ID" value="NZ_JAAGWB010000017.1"/>
</dbReference>
<dbReference type="GO" id="GO:0005886">
    <property type="term" value="C:plasma membrane"/>
    <property type="evidence" value="ECO:0007669"/>
    <property type="project" value="UniProtKB-SubCell"/>
</dbReference>
<dbReference type="CDD" id="cd17321">
    <property type="entry name" value="MFS_MMR_MDR_like"/>
    <property type="match status" value="1"/>
</dbReference>
<dbReference type="InterPro" id="IPR011701">
    <property type="entry name" value="MFS"/>
</dbReference>
<evidence type="ECO:0000256" key="1">
    <source>
        <dbReference type="ARBA" id="ARBA00004651"/>
    </source>
</evidence>
<dbReference type="Gene3D" id="1.20.1250.20">
    <property type="entry name" value="MFS general substrate transporter like domains"/>
    <property type="match status" value="1"/>
</dbReference>
<comment type="subcellular location">
    <subcellularLocation>
        <location evidence="1">Cell membrane</location>
        <topology evidence="1">Multi-pass membrane protein</topology>
    </subcellularLocation>
</comment>
<feature type="transmembrane region" description="Helical" evidence="5">
    <location>
        <begin position="341"/>
        <end position="362"/>
    </location>
</feature>
<dbReference type="Gene3D" id="1.20.1720.10">
    <property type="entry name" value="Multidrug resistance protein D"/>
    <property type="match status" value="1"/>
</dbReference>
<protein>
    <submittedName>
        <fullName evidence="8">MFS transporter</fullName>
    </submittedName>
</protein>
<dbReference type="EMBL" id="JAAGWH010000017">
    <property type="protein sequence ID" value="NEK94211.1"/>
    <property type="molecule type" value="Genomic_DNA"/>
</dbReference>
<feature type="transmembrane region" description="Helical" evidence="5">
    <location>
        <begin position="148"/>
        <end position="167"/>
    </location>
</feature>
<evidence type="ECO:0000256" key="5">
    <source>
        <dbReference type="SAM" id="Phobius"/>
    </source>
</evidence>
<gene>
    <name evidence="8" type="ORF">G3R41_08495</name>
    <name evidence="7" type="ORF">GCU67_08490</name>
</gene>
<dbReference type="PANTHER" id="PTHR42718">
    <property type="entry name" value="MAJOR FACILITATOR SUPERFAMILY MULTIDRUG TRANSPORTER MFSC"/>
    <property type="match status" value="1"/>
</dbReference>
<feature type="transmembrane region" description="Helical" evidence="5">
    <location>
        <begin position="414"/>
        <end position="438"/>
    </location>
</feature>
<feature type="transmembrane region" description="Helical" evidence="5">
    <location>
        <begin position="179"/>
        <end position="198"/>
    </location>
</feature>
<dbReference type="PANTHER" id="PTHR42718:SF39">
    <property type="entry name" value="ACTINORHODIN TRANSPORTER-RELATED"/>
    <property type="match status" value="1"/>
</dbReference>
<dbReference type="GO" id="GO:0022857">
    <property type="term" value="F:transmembrane transporter activity"/>
    <property type="evidence" value="ECO:0007669"/>
    <property type="project" value="InterPro"/>
</dbReference>
<evidence type="ECO:0000256" key="3">
    <source>
        <dbReference type="ARBA" id="ARBA00022989"/>
    </source>
</evidence>
<organism evidence="8 10">
    <name type="scientific">Modestobacter muralis</name>
    <dbReference type="NCBI Taxonomy" id="1608614"/>
    <lineage>
        <taxon>Bacteria</taxon>
        <taxon>Bacillati</taxon>
        <taxon>Actinomycetota</taxon>
        <taxon>Actinomycetes</taxon>
        <taxon>Geodermatophilales</taxon>
        <taxon>Geodermatophilaceae</taxon>
        <taxon>Modestobacter</taxon>
    </lineage>
</organism>
<dbReference type="AlphaFoldDB" id="A0A6P0H6Z0"/>
<evidence type="ECO:0000313" key="7">
    <source>
        <dbReference type="EMBL" id="NEK94211.1"/>
    </source>
</evidence>
<dbReference type="Pfam" id="PF07690">
    <property type="entry name" value="MFS_1"/>
    <property type="match status" value="1"/>
</dbReference>
<dbReference type="PROSITE" id="PS50850">
    <property type="entry name" value="MFS"/>
    <property type="match status" value="1"/>
</dbReference>
<feature type="transmembrane region" description="Helical" evidence="5">
    <location>
        <begin position="90"/>
        <end position="109"/>
    </location>
</feature>
<feature type="transmembrane region" description="Helical" evidence="5">
    <location>
        <begin position="316"/>
        <end position="334"/>
    </location>
</feature>
<dbReference type="SUPFAM" id="SSF103473">
    <property type="entry name" value="MFS general substrate transporter"/>
    <property type="match status" value="2"/>
</dbReference>
<evidence type="ECO:0000256" key="4">
    <source>
        <dbReference type="ARBA" id="ARBA00023136"/>
    </source>
</evidence>
<evidence type="ECO:0000256" key="2">
    <source>
        <dbReference type="ARBA" id="ARBA00022692"/>
    </source>
</evidence>
<keyword evidence="2 5" id="KW-0812">Transmembrane</keyword>
<dbReference type="InterPro" id="IPR020846">
    <property type="entry name" value="MFS_dom"/>
</dbReference>
<feature type="transmembrane region" description="Helical" evidence="5">
    <location>
        <begin position="444"/>
        <end position="465"/>
    </location>
</feature>
<feature type="transmembrane region" description="Helical" evidence="5">
    <location>
        <begin position="382"/>
        <end position="402"/>
    </location>
</feature>
<feature type="transmembrane region" description="Helical" evidence="5">
    <location>
        <begin position="210"/>
        <end position="227"/>
    </location>
</feature>
<evidence type="ECO:0000259" key="6">
    <source>
        <dbReference type="PROSITE" id="PS50850"/>
    </source>
</evidence>
<feature type="transmembrane region" description="Helical" evidence="5">
    <location>
        <begin position="239"/>
        <end position="260"/>
    </location>
</feature>
<evidence type="ECO:0000313" key="9">
    <source>
        <dbReference type="Proteomes" id="UP000468828"/>
    </source>
</evidence>
<keyword evidence="4 5" id="KW-0472">Membrane</keyword>
<evidence type="ECO:0000313" key="8">
    <source>
        <dbReference type="EMBL" id="NEN50979.1"/>
    </source>
</evidence>
<keyword evidence="3 5" id="KW-1133">Transmembrane helix</keyword>
<dbReference type="InterPro" id="IPR036259">
    <property type="entry name" value="MFS_trans_sf"/>
</dbReference>
<name>A0A6P0H6Z0_9ACTN</name>
<sequence>MSQDTSLPTVAPPSAGPRRMHPIALLATLAAAVVPVMSVFSVNVALRQIGVELGASAGTLQLVVAAYGVVYAALVVIGGRLGDSFGRKRMLLIGLAAFAVTSLLCSVAQDPGQLVAARFLQGLSAAVLSPQVLASIHANSEGHHRTRALGLFAATAGLSSSLAFLVGGSLAGSDLGWRSVFWINTPVALLVLIGVARYLPETKAPARTSLDWTGVALLGATMTLLIFPLTEGRATGWPLWTWICLAAAPVALAALVWWQLRLQRRGSLPLLPPELFAFRTMRIGLLVAAPVFVTFGGFMFVYAFLAGSHGLSPLRIGLSLLPMSLGFFAASMATSRLMQRFGMSVLAAGGVLTAAGLVWVGFVVDGFVSTEVYSMWRVAGPMVAIGVGTALLWSPLMGVILSQVHGHLAGLGGGLLLTVMQASLGFGSAVVGSIYFGLGAEHAFQWTAFILAAVMVVVTPLTQLLRPRA</sequence>
<reference evidence="7 9" key="1">
    <citation type="submission" date="2020-01" db="EMBL/GenBank/DDBJ databases">
        <title>the WGS Modestobacter muralis CPCC 204518.</title>
        <authorList>
            <person name="Jiang Z."/>
        </authorList>
    </citation>
    <scope>NUCLEOTIDE SEQUENCE [LARGE SCALE GENOMIC DNA]</scope>
    <source>
        <strain evidence="7 9">DSM 100205</strain>
    </source>
</reference>
<evidence type="ECO:0000313" key="10">
    <source>
        <dbReference type="Proteomes" id="UP000471152"/>
    </source>
</evidence>
<keyword evidence="9" id="KW-1185">Reference proteome</keyword>